<dbReference type="PROSITE" id="PS50893">
    <property type="entry name" value="ABC_TRANSPORTER_2"/>
    <property type="match status" value="1"/>
</dbReference>
<dbReference type="InterPro" id="IPR003439">
    <property type="entry name" value="ABC_transporter-like_ATP-bd"/>
</dbReference>
<dbReference type="Pfam" id="PF00005">
    <property type="entry name" value="ABC_tran"/>
    <property type="match status" value="1"/>
</dbReference>
<evidence type="ECO:0000256" key="7">
    <source>
        <dbReference type="ARBA" id="ARBA00022840"/>
    </source>
</evidence>
<dbReference type="InterPro" id="IPR027417">
    <property type="entry name" value="P-loop_NTPase"/>
</dbReference>
<evidence type="ECO:0000313" key="12">
    <source>
        <dbReference type="Proteomes" id="UP000682111"/>
    </source>
</evidence>
<name>A0A919WJE6_9BACI</name>
<dbReference type="PROSITE" id="PS00211">
    <property type="entry name" value="ABC_TRANSPORTER_1"/>
    <property type="match status" value="1"/>
</dbReference>
<evidence type="ECO:0000256" key="1">
    <source>
        <dbReference type="ARBA" id="ARBA00004202"/>
    </source>
</evidence>
<evidence type="ECO:0000256" key="5">
    <source>
        <dbReference type="ARBA" id="ARBA00022519"/>
    </source>
</evidence>
<dbReference type="GO" id="GO:0015833">
    <property type="term" value="P:peptide transport"/>
    <property type="evidence" value="ECO:0007669"/>
    <property type="project" value="InterPro"/>
</dbReference>
<dbReference type="NCBIfam" id="TIGR01727">
    <property type="entry name" value="oligo_HPY"/>
    <property type="match status" value="1"/>
</dbReference>
<dbReference type="InterPro" id="IPR050388">
    <property type="entry name" value="ABC_Ni/Peptide_Import"/>
</dbReference>
<keyword evidence="9" id="KW-0472">Membrane</keyword>
<reference evidence="11" key="1">
    <citation type="submission" date="2021-03" db="EMBL/GenBank/DDBJ databases">
        <title>Antimicrobial resistance genes in bacteria isolated from Japanese honey, and their potential for conferring macrolide and lincosamide resistance in the American foulbrood pathogen Paenibacillus larvae.</title>
        <authorList>
            <person name="Okamoto M."/>
            <person name="Kumagai M."/>
            <person name="Kanamori H."/>
            <person name="Takamatsu D."/>
        </authorList>
    </citation>
    <scope>NUCLEOTIDE SEQUENCE</scope>
    <source>
        <strain evidence="11">J27TS8</strain>
    </source>
</reference>
<dbReference type="Proteomes" id="UP000682111">
    <property type="component" value="Unassembled WGS sequence"/>
</dbReference>
<dbReference type="SMART" id="SM00382">
    <property type="entry name" value="AAA"/>
    <property type="match status" value="1"/>
</dbReference>
<sequence length="328" mass="36473">MSILEIKNLTVTFHTKDKITRAVHNISLSVEEQDSIGIVGESGSGKSTLAMAILQLLPKRIARIEGEVILDGKHLFQCTDEQIRKIRWRDLAVVFQKSMNALSPVHKIGTQMSDIYRIHESKISKKKLKEKIISLLEMVNLPSRVYDLYPHELSGGMMQRVSIALSLMHNPKLLILDEATTALDVVTQGQILSEIKELEKELNLTRIMITHDMSVVASACKKVAVMYAGNILEFGYVKDVLVNPLHPYTQGLLKSIPTFKGEKKNIRGIAGALPDLSVPVQGCIFASRCEFATDICYQVKPTEELLSGNHRVACHLVGGMEHANVNHS</sequence>
<dbReference type="GO" id="GO:0016887">
    <property type="term" value="F:ATP hydrolysis activity"/>
    <property type="evidence" value="ECO:0007669"/>
    <property type="project" value="InterPro"/>
</dbReference>
<keyword evidence="7 11" id="KW-0067">ATP-binding</keyword>
<keyword evidence="5" id="KW-0997">Cell inner membrane</keyword>
<organism evidence="11 12">
    <name type="scientific">Robertmurraya siralis</name>
    <dbReference type="NCBI Taxonomy" id="77777"/>
    <lineage>
        <taxon>Bacteria</taxon>
        <taxon>Bacillati</taxon>
        <taxon>Bacillota</taxon>
        <taxon>Bacilli</taxon>
        <taxon>Bacillales</taxon>
        <taxon>Bacillaceae</taxon>
        <taxon>Robertmurraya</taxon>
    </lineage>
</organism>
<comment type="subcellular location">
    <subcellularLocation>
        <location evidence="1">Cell membrane</location>
        <topology evidence="1">Peripheral membrane protein</topology>
    </subcellularLocation>
</comment>
<keyword evidence="12" id="KW-1185">Reference proteome</keyword>
<keyword evidence="3" id="KW-0813">Transport</keyword>
<comment type="caution">
    <text evidence="11">The sequence shown here is derived from an EMBL/GenBank/DDBJ whole genome shotgun (WGS) entry which is preliminary data.</text>
</comment>
<dbReference type="FunFam" id="3.40.50.300:FF:000016">
    <property type="entry name" value="Oligopeptide ABC transporter ATP-binding component"/>
    <property type="match status" value="1"/>
</dbReference>
<dbReference type="InterPro" id="IPR017871">
    <property type="entry name" value="ABC_transporter-like_CS"/>
</dbReference>
<evidence type="ECO:0000256" key="4">
    <source>
        <dbReference type="ARBA" id="ARBA00022475"/>
    </source>
</evidence>
<dbReference type="SUPFAM" id="SSF52540">
    <property type="entry name" value="P-loop containing nucleoside triphosphate hydrolases"/>
    <property type="match status" value="1"/>
</dbReference>
<protein>
    <submittedName>
        <fullName evidence="11">ABC transporter ATP-binding protein</fullName>
    </submittedName>
</protein>
<dbReference type="Pfam" id="PF08352">
    <property type="entry name" value="oligo_HPY"/>
    <property type="match status" value="1"/>
</dbReference>
<dbReference type="GO" id="GO:0005524">
    <property type="term" value="F:ATP binding"/>
    <property type="evidence" value="ECO:0007669"/>
    <property type="project" value="UniProtKB-KW"/>
</dbReference>
<dbReference type="InterPro" id="IPR013563">
    <property type="entry name" value="Oligopep_ABC_C"/>
</dbReference>
<dbReference type="AlphaFoldDB" id="A0A919WJE6"/>
<evidence type="ECO:0000256" key="9">
    <source>
        <dbReference type="ARBA" id="ARBA00023136"/>
    </source>
</evidence>
<evidence type="ECO:0000259" key="10">
    <source>
        <dbReference type="PROSITE" id="PS50893"/>
    </source>
</evidence>
<proteinExistence type="inferred from homology"/>
<accession>A0A919WJE6</accession>
<feature type="domain" description="ABC transporter" evidence="10">
    <location>
        <begin position="4"/>
        <end position="253"/>
    </location>
</feature>
<gene>
    <name evidence="11" type="ORF">J27TS8_31410</name>
</gene>
<keyword evidence="6" id="KW-0547">Nucleotide-binding</keyword>
<dbReference type="EMBL" id="BORC01000005">
    <property type="protein sequence ID" value="GIN63148.1"/>
    <property type="molecule type" value="Genomic_DNA"/>
</dbReference>
<dbReference type="RefSeq" id="WP_212934056.1">
    <property type="nucleotide sequence ID" value="NZ_BORC01000005.1"/>
</dbReference>
<dbReference type="PANTHER" id="PTHR43297">
    <property type="entry name" value="OLIGOPEPTIDE TRANSPORT ATP-BINDING PROTEIN APPD"/>
    <property type="match status" value="1"/>
</dbReference>
<dbReference type="InterPro" id="IPR003593">
    <property type="entry name" value="AAA+_ATPase"/>
</dbReference>
<comment type="similarity">
    <text evidence="2">Belongs to the ABC transporter superfamily.</text>
</comment>
<evidence type="ECO:0000256" key="3">
    <source>
        <dbReference type="ARBA" id="ARBA00022448"/>
    </source>
</evidence>
<dbReference type="GO" id="GO:0005886">
    <property type="term" value="C:plasma membrane"/>
    <property type="evidence" value="ECO:0007669"/>
    <property type="project" value="UniProtKB-SubCell"/>
</dbReference>
<dbReference type="Gene3D" id="3.40.50.300">
    <property type="entry name" value="P-loop containing nucleotide triphosphate hydrolases"/>
    <property type="match status" value="1"/>
</dbReference>
<keyword evidence="8" id="KW-1278">Translocase</keyword>
<dbReference type="PANTHER" id="PTHR43297:SF14">
    <property type="entry name" value="ATPASE AAA-TYPE CORE DOMAIN-CONTAINING PROTEIN"/>
    <property type="match status" value="1"/>
</dbReference>
<evidence type="ECO:0000313" key="11">
    <source>
        <dbReference type="EMBL" id="GIN63148.1"/>
    </source>
</evidence>
<evidence type="ECO:0000256" key="6">
    <source>
        <dbReference type="ARBA" id="ARBA00022741"/>
    </source>
</evidence>
<evidence type="ECO:0000256" key="8">
    <source>
        <dbReference type="ARBA" id="ARBA00022967"/>
    </source>
</evidence>
<keyword evidence="4" id="KW-1003">Cell membrane</keyword>
<evidence type="ECO:0000256" key="2">
    <source>
        <dbReference type="ARBA" id="ARBA00005417"/>
    </source>
</evidence>
<dbReference type="CDD" id="cd03257">
    <property type="entry name" value="ABC_NikE_OppD_transporters"/>
    <property type="match status" value="1"/>
</dbReference>